<dbReference type="Proteomes" id="UP001250698">
    <property type="component" value="Unassembled WGS sequence"/>
</dbReference>
<comment type="caution">
    <text evidence="1">The sequence shown here is derived from an EMBL/GenBank/DDBJ whole genome shotgun (WGS) entry which is preliminary data.</text>
</comment>
<proteinExistence type="predicted"/>
<dbReference type="RefSeq" id="WP_316000244.1">
    <property type="nucleotide sequence ID" value="NZ_JAWDJT010000025.1"/>
</dbReference>
<organism evidence="1 2">
    <name type="scientific">Hymenobacter endophyticus</name>
    <dbReference type="NCBI Taxonomy" id="3076335"/>
    <lineage>
        <taxon>Bacteria</taxon>
        <taxon>Pseudomonadati</taxon>
        <taxon>Bacteroidota</taxon>
        <taxon>Cytophagia</taxon>
        <taxon>Cytophagales</taxon>
        <taxon>Hymenobacteraceae</taxon>
        <taxon>Hymenobacter</taxon>
    </lineage>
</organism>
<evidence type="ECO:0000313" key="1">
    <source>
        <dbReference type="EMBL" id="MDU0372892.1"/>
    </source>
</evidence>
<evidence type="ECO:0008006" key="3">
    <source>
        <dbReference type="Google" id="ProtNLM"/>
    </source>
</evidence>
<sequence>MPNYSALDVATVTPSTVLAKYVNSYTDNPSLPRVSRYIAQEQIGSSLANTAHISFTSRNAEWIFSQMQGTVLPCNAADNECAVTNRITGPNAICPGQQATFGIQNIPPGISVQWSISPAGTVTPLNGTTGSTFTIFAPFSSSGAVIILQAQLSNCSPPITLAVPINNGYVDTQLDLQGAQKVCPYTTAVVRVEGVNVSPPYYWTETRYRNGTPILTGSFTTQIPEYAVSVDEETVEVSVTAASVCTGTNVTASTRTITPYIDPNGGFYCDPTTFRIAPNPADAYVEISTRPTNTPAPTPPAGHANPHAFKAQLHDGNGKVVGTAETQVGLTRLTTATLPAGLYHLVIQRGSKVVRRNIRIQH</sequence>
<reference evidence="1 2" key="1">
    <citation type="submission" date="2023-10" db="EMBL/GenBank/DDBJ databases">
        <title>Hymenobacter endophyticus sp. nov., an isolate from the leaf tissues of wheat.</title>
        <authorList>
            <person name="Dai Y."/>
        </authorList>
    </citation>
    <scope>NUCLEOTIDE SEQUENCE [LARGE SCALE GENOMIC DNA]</scope>
    <source>
        <strain evidence="1 2">ZK17L-C2</strain>
    </source>
</reference>
<dbReference type="EMBL" id="JAWDJT010000025">
    <property type="protein sequence ID" value="MDU0372892.1"/>
    <property type="molecule type" value="Genomic_DNA"/>
</dbReference>
<protein>
    <recommendedName>
        <fullName evidence="3">T9SS type A sorting domain-containing protein</fullName>
    </recommendedName>
</protein>
<keyword evidence="2" id="KW-1185">Reference proteome</keyword>
<gene>
    <name evidence="1" type="ORF">ROI90_20975</name>
</gene>
<name>A0ABU3TND7_9BACT</name>
<evidence type="ECO:0000313" key="2">
    <source>
        <dbReference type="Proteomes" id="UP001250698"/>
    </source>
</evidence>
<accession>A0ABU3TND7</accession>